<dbReference type="SMART" id="SM01078">
    <property type="entry name" value="CGGC"/>
    <property type="match status" value="1"/>
</dbReference>
<proteinExistence type="predicted"/>
<protein>
    <recommendedName>
        <fullName evidence="1">CGGC domain-containing protein</fullName>
    </recommendedName>
</protein>
<dbReference type="InterPro" id="IPR014925">
    <property type="entry name" value="CGGC_dom"/>
</dbReference>
<dbReference type="EMBL" id="CP002588">
    <property type="protein sequence ID" value="AEA46253.1"/>
    <property type="molecule type" value="Genomic_DNA"/>
</dbReference>
<dbReference type="HOGENOM" id="CLU_147304_4_0_2"/>
<gene>
    <name evidence="2" type="ordered locus">Arcve_0216</name>
</gene>
<dbReference type="Proteomes" id="UP000008136">
    <property type="component" value="Chromosome"/>
</dbReference>
<sequence length="93" mass="10235">MTAARERLGNFEKFDKVELIGIVSCGGCPGYIVPKLKLFNKWIDGFDEYDVVFIGNCIKTAINLGGCSLDLDKVVETVKNLTGKEVVVGTHPW</sequence>
<accession>F2KNM5</accession>
<evidence type="ECO:0000313" key="2">
    <source>
        <dbReference type="EMBL" id="AEA46253.1"/>
    </source>
</evidence>
<keyword evidence="3" id="KW-1185">Reference proteome</keyword>
<dbReference type="AlphaFoldDB" id="F2KNM5"/>
<evidence type="ECO:0000259" key="1">
    <source>
        <dbReference type="SMART" id="SM01078"/>
    </source>
</evidence>
<feature type="domain" description="CGGC" evidence="1">
    <location>
        <begin position="1"/>
        <end position="91"/>
    </location>
</feature>
<organism evidence="2 3">
    <name type="scientific">Archaeoglobus veneficus (strain DSM 11195 / SNP6)</name>
    <dbReference type="NCBI Taxonomy" id="693661"/>
    <lineage>
        <taxon>Archaea</taxon>
        <taxon>Methanobacteriati</taxon>
        <taxon>Methanobacteriota</taxon>
        <taxon>Archaeoglobi</taxon>
        <taxon>Archaeoglobales</taxon>
        <taxon>Archaeoglobaceae</taxon>
        <taxon>Archaeoglobus</taxon>
    </lineage>
</organism>
<evidence type="ECO:0000313" key="3">
    <source>
        <dbReference type="Proteomes" id="UP000008136"/>
    </source>
</evidence>
<dbReference type="KEGG" id="ave:Arcve_0216"/>
<name>F2KNM5_ARCVS</name>
<reference evidence="2 3" key="1">
    <citation type="submission" date="2011-03" db="EMBL/GenBank/DDBJ databases">
        <title>The complete genome of Archaeoglobus veneficus SNP6.</title>
        <authorList>
            <consortium name="US DOE Joint Genome Institute (JGI-PGF)"/>
            <person name="Lucas S."/>
            <person name="Copeland A."/>
            <person name="Lapidus A."/>
            <person name="Bruce D."/>
            <person name="Goodwin L."/>
            <person name="Pitluck S."/>
            <person name="Kyrpides N."/>
            <person name="Mavromatis K."/>
            <person name="Pagani I."/>
            <person name="Ivanova N."/>
            <person name="Mikhailova N."/>
            <person name="Lu M."/>
            <person name="Detter J.C."/>
            <person name="Tapia R."/>
            <person name="Han C."/>
            <person name="Land M."/>
            <person name="Hauser L."/>
            <person name="Markowitz V."/>
            <person name="Cheng J.-F."/>
            <person name="Hugenholtz P."/>
            <person name="Woyke T."/>
            <person name="Wu D."/>
            <person name="Spring S."/>
            <person name="Brambilla E."/>
            <person name="Klenk H.-P."/>
            <person name="Eisen J.A."/>
        </authorList>
    </citation>
    <scope>NUCLEOTIDE SEQUENCE [LARGE SCALE GENOMIC DNA]</scope>
    <source>
        <strain>SNP6</strain>
    </source>
</reference>
<dbReference type="STRING" id="693661.Arcve_0216"/>
<dbReference type="Pfam" id="PF08821">
    <property type="entry name" value="CGGC"/>
    <property type="match status" value="1"/>
</dbReference>
<dbReference type="OrthoDB" id="63175at2157"/>
<dbReference type="eggNOG" id="arCOG02639">
    <property type="taxonomic scope" value="Archaea"/>
</dbReference>